<keyword evidence="6 8" id="KW-1133">Transmembrane helix</keyword>
<keyword evidence="4" id="KW-1003">Cell membrane</keyword>
<dbReference type="AlphaFoldDB" id="A0A2P7S4B4"/>
<feature type="transmembrane region" description="Helical" evidence="8">
    <location>
        <begin position="92"/>
        <end position="112"/>
    </location>
</feature>
<dbReference type="InterPro" id="IPR037294">
    <property type="entry name" value="ABC_BtuC-like"/>
</dbReference>
<dbReference type="Gene3D" id="1.10.3470.10">
    <property type="entry name" value="ABC transporter involved in vitamin B12 uptake, BtuC"/>
    <property type="match status" value="1"/>
</dbReference>
<comment type="caution">
    <text evidence="9">The sequence shown here is derived from an EMBL/GenBank/DDBJ whole genome shotgun (WGS) entry which is preliminary data.</text>
</comment>
<sequence>MIETARYRLLLGLLAAAAIILFVLSLTVGPAAIGFGESIAALFDSKEAGPLALIMQEIRLPRAILGLMIGATLGLSGAVLQGYLRNPLAEPALLGISATASLGAVLAIYTGFSLVFPLGLPLAALAGAVVAVIVVQAMAGMRGGALTIILAGVALSSLAAAMTSLALNLSPNPFAALEIMFWMLGSLTDRSMTHVWLAAPFMVVGWAMLASVGRSLDTLTLGRDAAASMGVDLRRVQLLAVLGTAASVGAATAVAGAIGFVGLVVPHLLRPFVGARPSRLLPASALGGACVLLAADILVRVIAPGKDLKLGVLTAIVGAPFFLWLVYRTRRNLL</sequence>
<accession>A0A2P7S4B4</accession>
<feature type="transmembrane region" description="Helical" evidence="8">
    <location>
        <begin position="308"/>
        <end position="327"/>
    </location>
</feature>
<evidence type="ECO:0000256" key="3">
    <source>
        <dbReference type="ARBA" id="ARBA00022448"/>
    </source>
</evidence>
<keyword evidence="3" id="KW-0813">Transport</keyword>
<evidence type="ECO:0000256" key="5">
    <source>
        <dbReference type="ARBA" id="ARBA00022692"/>
    </source>
</evidence>
<proteinExistence type="inferred from homology"/>
<name>A0A2P7S4B4_9HYPH</name>
<dbReference type="FunFam" id="1.10.3470.10:FF:000001">
    <property type="entry name" value="Vitamin B12 ABC transporter permease BtuC"/>
    <property type="match status" value="1"/>
</dbReference>
<dbReference type="PANTHER" id="PTHR30472">
    <property type="entry name" value="FERRIC ENTEROBACTIN TRANSPORT SYSTEM PERMEASE PROTEIN"/>
    <property type="match status" value="1"/>
</dbReference>
<organism evidence="9 10">
    <name type="scientific">Pseudaminobacter soli</name>
    <name type="common">ex Li et al. 2025</name>
    <dbReference type="NCBI Taxonomy" id="1295366"/>
    <lineage>
        <taxon>Bacteria</taxon>
        <taxon>Pseudomonadati</taxon>
        <taxon>Pseudomonadota</taxon>
        <taxon>Alphaproteobacteria</taxon>
        <taxon>Hyphomicrobiales</taxon>
        <taxon>Phyllobacteriaceae</taxon>
        <taxon>Pseudaminobacter</taxon>
    </lineage>
</organism>
<evidence type="ECO:0000256" key="2">
    <source>
        <dbReference type="ARBA" id="ARBA00007935"/>
    </source>
</evidence>
<evidence type="ECO:0000256" key="8">
    <source>
        <dbReference type="SAM" id="Phobius"/>
    </source>
</evidence>
<protein>
    <submittedName>
        <fullName evidence="9">ABC transporter permease</fullName>
    </submittedName>
</protein>
<dbReference type="GO" id="GO:0022857">
    <property type="term" value="F:transmembrane transporter activity"/>
    <property type="evidence" value="ECO:0007669"/>
    <property type="project" value="InterPro"/>
</dbReference>
<feature type="transmembrane region" description="Helical" evidence="8">
    <location>
        <begin position="236"/>
        <end position="269"/>
    </location>
</feature>
<keyword evidence="5 8" id="KW-0812">Transmembrane</keyword>
<dbReference type="Pfam" id="PF01032">
    <property type="entry name" value="FecCD"/>
    <property type="match status" value="1"/>
</dbReference>
<dbReference type="PANTHER" id="PTHR30472:SF25">
    <property type="entry name" value="ABC TRANSPORTER PERMEASE PROTEIN MJ0876-RELATED"/>
    <property type="match status" value="1"/>
</dbReference>
<feature type="transmembrane region" description="Helical" evidence="8">
    <location>
        <begin position="60"/>
        <end position="80"/>
    </location>
</feature>
<dbReference type="RefSeq" id="WP_106726212.1">
    <property type="nucleotide sequence ID" value="NZ_PXYL01000014.1"/>
</dbReference>
<evidence type="ECO:0000256" key="1">
    <source>
        <dbReference type="ARBA" id="ARBA00004651"/>
    </source>
</evidence>
<evidence type="ECO:0000256" key="6">
    <source>
        <dbReference type="ARBA" id="ARBA00022989"/>
    </source>
</evidence>
<feature type="transmembrane region" description="Helical" evidence="8">
    <location>
        <begin position="118"/>
        <end position="139"/>
    </location>
</feature>
<comment type="subcellular location">
    <subcellularLocation>
        <location evidence="1">Cell membrane</location>
        <topology evidence="1">Multi-pass membrane protein</topology>
    </subcellularLocation>
</comment>
<gene>
    <name evidence="9" type="ORF">C7I85_22195</name>
</gene>
<dbReference type="EMBL" id="PXYL01000014">
    <property type="protein sequence ID" value="PSJ57313.1"/>
    <property type="molecule type" value="Genomic_DNA"/>
</dbReference>
<evidence type="ECO:0000256" key="7">
    <source>
        <dbReference type="ARBA" id="ARBA00023136"/>
    </source>
</evidence>
<evidence type="ECO:0000313" key="10">
    <source>
        <dbReference type="Proteomes" id="UP000240653"/>
    </source>
</evidence>
<dbReference type="OrthoDB" id="9811975at2"/>
<dbReference type="InterPro" id="IPR000522">
    <property type="entry name" value="ABC_transptr_permease_BtuC"/>
</dbReference>
<dbReference type="GO" id="GO:0005886">
    <property type="term" value="C:plasma membrane"/>
    <property type="evidence" value="ECO:0007669"/>
    <property type="project" value="UniProtKB-SubCell"/>
</dbReference>
<keyword evidence="10" id="KW-1185">Reference proteome</keyword>
<keyword evidence="7 8" id="KW-0472">Membrane</keyword>
<feature type="transmembrane region" description="Helical" evidence="8">
    <location>
        <begin position="146"/>
        <end position="167"/>
    </location>
</feature>
<reference evidence="9 10" key="1">
    <citation type="submission" date="2018-03" db="EMBL/GenBank/DDBJ databases">
        <title>The draft genome of Mesorhizobium soli JCM 19897.</title>
        <authorList>
            <person name="Li L."/>
            <person name="Liu L."/>
            <person name="Liang L."/>
            <person name="Wang T."/>
            <person name="Zhang X."/>
        </authorList>
    </citation>
    <scope>NUCLEOTIDE SEQUENCE [LARGE SCALE GENOMIC DNA]</scope>
    <source>
        <strain evidence="9 10">JCM 19897</strain>
    </source>
</reference>
<feature type="transmembrane region" description="Helical" evidence="8">
    <location>
        <begin position="195"/>
        <end position="216"/>
    </location>
</feature>
<feature type="transmembrane region" description="Helical" evidence="8">
    <location>
        <begin position="281"/>
        <end position="302"/>
    </location>
</feature>
<evidence type="ECO:0000256" key="4">
    <source>
        <dbReference type="ARBA" id="ARBA00022475"/>
    </source>
</evidence>
<dbReference type="GO" id="GO:0033214">
    <property type="term" value="P:siderophore-iron import into cell"/>
    <property type="evidence" value="ECO:0007669"/>
    <property type="project" value="TreeGrafter"/>
</dbReference>
<dbReference type="Proteomes" id="UP000240653">
    <property type="component" value="Unassembled WGS sequence"/>
</dbReference>
<evidence type="ECO:0000313" key="9">
    <source>
        <dbReference type="EMBL" id="PSJ57313.1"/>
    </source>
</evidence>
<dbReference type="CDD" id="cd06550">
    <property type="entry name" value="TM_ABC_iron-siderophores_like"/>
    <property type="match status" value="1"/>
</dbReference>
<comment type="similarity">
    <text evidence="2">Belongs to the binding-protein-dependent transport system permease family. FecCD subfamily.</text>
</comment>
<dbReference type="SUPFAM" id="SSF81345">
    <property type="entry name" value="ABC transporter involved in vitamin B12 uptake, BtuC"/>
    <property type="match status" value="1"/>
</dbReference>